<evidence type="ECO:0000313" key="11">
    <source>
        <dbReference type="Proteomes" id="UP000580250"/>
    </source>
</evidence>
<comment type="catalytic activity">
    <reaction evidence="8">
        <text>DNA(n) + a 2'-deoxyribonucleoside 5'-triphosphate = DNA(n+1) + diphosphate</text>
        <dbReference type="Rhea" id="RHEA:22508"/>
        <dbReference type="Rhea" id="RHEA-COMP:17339"/>
        <dbReference type="Rhea" id="RHEA-COMP:17340"/>
        <dbReference type="ChEBI" id="CHEBI:33019"/>
        <dbReference type="ChEBI" id="CHEBI:61560"/>
        <dbReference type="ChEBI" id="CHEBI:173112"/>
        <dbReference type="EC" id="2.7.7.7"/>
    </reaction>
</comment>
<dbReference type="EMBL" id="CAJEWN010000577">
    <property type="protein sequence ID" value="CAD2186182.1"/>
    <property type="molecule type" value="Genomic_DNA"/>
</dbReference>
<dbReference type="GO" id="GO:0003677">
    <property type="term" value="F:DNA binding"/>
    <property type="evidence" value="ECO:0007669"/>
    <property type="project" value="UniProtKB-KW"/>
</dbReference>
<keyword evidence="6" id="KW-0239">DNA-directed DNA polymerase</keyword>
<dbReference type="SUPFAM" id="SSF52980">
    <property type="entry name" value="Restriction endonuclease-like"/>
    <property type="match status" value="1"/>
</dbReference>
<dbReference type="Gene3D" id="1.10.287.690">
    <property type="entry name" value="Helix hairpin bin"/>
    <property type="match status" value="1"/>
</dbReference>
<proteinExistence type="inferred from homology"/>
<dbReference type="GO" id="GO:0006281">
    <property type="term" value="P:DNA repair"/>
    <property type="evidence" value="ECO:0007669"/>
    <property type="project" value="UniProtKB-ARBA"/>
</dbReference>
<feature type="domain" description="DNA-directed DNA polymerase family B mitochondria/virus" evidence="9">
    <location>
        <begin position="844"/>
        <end position="1032"/>
    </location>
</feature>
<dbReference type="GO" id="GO:0006260">
    <property type="term" value="P:DNA replication"/>
    <property type="evidence" value="ECO:0007669"/>
    <property type="project" value="UniProtKB-KW"/>
</dbReference>
<organism evidence="10 11">
    <name type="scientific">Meloidogyne enterolobii</name>
    <name type="common">Root-knot nematode worm</name>
    <name type="synonym">Meloidogyne mayaguensis</name>
    <dbReference type="NCBI Taxonomy" id="390850"/>
    <lineage>
        <taxon>Eukaryota</taxon>
        <taxon>Metazoa</taxon>
        <taxon>Ecdysozoa</taxon>
        <taxon>Nematoda</taxon>
        <taxon>Chromadorea</taxon>
        <taxon>Rhabditida</taxon>
        <taxon>Tylenchina</taxon>
        <taxon>Tylenchomorpha</taxon>
        <taxon>Tylenchoidea</taxon>
        <taxon>Meloidogynidae</taxon>
        <taxon>Meloidogyninae</taxon>
        <taxon>Meloidogyne</taxon>
    </lineage>
</organism>
<evidence type="ECO:0000256" key="7">
    <source>
        <dbReference type="ARBA" id="ARBA00023125"/>
    </source>
</evidence>
<reference evidence="10 11" key="1">
    <citation type="submission" date="2020-08" db="EMBL/GenBank/DDBJ databases">
        <authorList>
            <person name="Koutsovoulos G."/>
            <person name="Danchin GJ E."/>
        </authorList>
    </citation>
    <scope>NUCLEOTIDE SEQUENCE [LARGE SCALE GENOMIC DNA]</scope>
</reference>
<dbReference type="Gene3D" id="3.90.1600.10">
    <property type="entry name" value="Palm domain of DNA polymerase"/>
    <property type="match status" value="1"/>
</dbReference>
<keyword evidence="7" id="KW-0238">DNA-binding</keyword>
<dbReference type="PANTHER" id="PTHR33568:SF3">
    <property type="entry name" value="DNA-DIRECTED DNA POLYMERASE"/>
    <property type="match status" value="1"/>
</dbReference>
<keyword evidence="4" id="KW-0548">Nucleotidyltransferase</keyword>
<gene>
    <name evidence="10" type="ORF">MENT_LOCUS38653</name>
</gene>
<dbReference type="EC" id="2.7.7.7" evidence="2"/>
<evidence type="ECO:0000256" key="6">
    <source>
        <dbReference type="ARBA" id="ARBA00022932"/>
    </source>
</evidence>
<dbReference type="SUPFAM" id="SSF56672">
    <property type="entry name" value="DNA/RNA polymerases"/>
    <property type="match status" value="1"/>
</dbReference>
<protein>
    <recommendedName>
        <fullName evidence="2">DNA-directed DNA polymerase</fullName>
        <ecNumber evidence="2">2.7.7.7</ecNumber>
    </recommendedName>
</protein>
<dbReference type="Gene3D" id="3.40.960.10">
    <property type="entry name" value="VSR Endonuclease"/>
    <property type="match status" value="1"/>
</dbReference>
<evidence type="ECO:0000313" key="10">
    <source>
        <dbReference type="EMBL" id="CAD2186182.1"/>
    </source>
</evidence>
<keyword evidence="5" id="KW-0235">DNA replication</keyword>
<dbReference type="OrthoDB" id="5871067at2759"/>
<dbReference type="GO" id="GO:0042575">
    <property type="term" value="C:DNA polymerase complex"/>
    <property type="evidence" value="ECO:0007669"/>
    <property type="project" value="UniProtKB-ARBA"/>
</dbReference>
<dbReference type="PANTHER" id="PTHR33568">
    <property type="entry name" value="DNA POLYMERASE"/>
    <property type="match status" value="1"/>
</dbReference>
<sequence>MQPTPPKKIKIAPNESLDLYVKKLGHETKFTQKFNLLKLSTKFIITNVPNNPEGLLGSIFEYCIDQSLLENHERQMEPDQLGCIISSQNLDSDIWIPVREITSNTIDSILNQFLKVAQSKKQDNGMLWGAPFLVSITTIQRDGLNSRTVHGSGRELQTIHHRINEQNLIKIRNTDTYCLFHALMATFVHAIFSWPRWKFYDYLHSRRGMKQLLENDVLELMEEIGAEFNQEVYCAEEWVPRVVDLWNTVNRGWFKVYIFGDLGGKPIYKYGPDNFDIPIILYYNKEHFDGVRKASDLFGQPYCLSCESVYNRKLNHAISCKSRCLNCSRVGPGFPCKPLDNFSEFCKGCEKNFKNENCYTHHITSNFCSSSKKCKKCGVIWGVKNNNRNGREGHICSERYCTTCGSYHDPKRGCYIKPLVIKPPKTYRIIAFDFETMQHREGEKGKIHEVNFVGVKVNCPGCITNGPTTECSICDEYRTITFSHKPFYHTKVDQQNIIVDPLSSFVSWLIKSSITDTIAFSHFGGRFDMVLVFKELFLRGLTPDMIKRGNKLYEMKVKVGKDNWVIFRDTFNLMPMPLASLVPAFALSVEDKPFFPHLLNRPENYGKEIFPVKEDYLANGMMPEKRDQFDKWYEEHKDESFNLVESLASYCTNDVEILMAALVAFRREFLEVSNGLDVLREAMTIASACMKHFRTNHLPAKHLGIVPEIGYDNTDTQSLLALRFLSWYAEEHKVNIRNAYSKGGEKRFGDYRVDGWVEERKLVIEINGCCWHGCRKCFPYDEIKLPNGVTAGKQREKDERRLEFIESFGVNVEVYWECDIRGMLSKDRVMRSKFKNYLDNGPIDIRSAFFGGRTGPLKLFHKAGTGQKISYYDVTSLYPFINMTTRYPIGHPEVHILNNDVNWTQPSDNTYELALLKVFVIPPRSIDIPVLPMKIGDDDERLLFPLCSTCAKENPNGDVNENYTCKHTNQQRGWVSTCTSIELNEALKEGYVVTKVFRVLEYKNYDDSLFRPYIREFMAQKIHASGFDNDIKGDQQKEEDFIKECKEKFGIIIDREKMKVNKGKRTQAKLCLNNLWGRFSLRNFGLSQCVVTDDPAVYIKYSNDPSIIIDTVEGLTEDVLLISYTKKKEFVEEHDSSNVIISLWTTSAARIHLLHAMQQVVRTPDCKLLYTDTDSLIFSHPIDNCPLQLGPHLGQFTDEYPDFKILEFCSGGAKQYGLKMEKKDVPNSEPVYVLKVRGITLNWDAIINQGLRYEAFKEKIFNFVKGDIDPITILYPNFLRPSVKDGSVTTLPLKKNYKPYVGKGVVRPSDFSVLDFGFTNL</sequence>
<keyword evidence="3" id="KW-0808">Transferase</keyword>
<dbReference type="Proteomes" id="UP000580250">
    <property type="component" value="Unassembled WGS sequence"/>
</dbReference>
<evidence type="ECO:0000256" key="5">
    <source>
        <dbReference type="ARBA" id="ARBA00022705"/>
    </source>
</evidence>
<evidence type="ECO:0000256" key="4">
    <source>
        <dbReference type="ARBA" id="ARBA00022695"/>
    </source>
</evidence>
<dbReference type="Gene3D" id="3.30.420.10">
    <property type="entry name" value="Ribonuclease H-like superfamily/Ribonuclease H"/>
    <property type="match status" value="1"/>
</dbReference>
<comment type="similarity">
    <text evidence="1">Belongs to the DNA polymerase type-B family.</text>
</comment>
<dbReference type="InterPro" id="IPR011335">
    <property type="entry name" value="Restrct_endonuc-II-like"/>
</dbReference>
<feature type="domain" description="DNA-directed DNA polymerase family B mitochondria/virus" evidence="9">
    <location>
        <begin position="517"/>
        <end position="740"/>
    </location>
</feature>
<evidence type="ECO:0000256" key="8">
    <source>
        <dbReference type="ARBA" id="ARBA00049244"/>
    </source>
</evidence>
<dbReference type="GO" id="GO:0000166">
    <property type="term" value="F:nucleotide binding"/>
    <property type="evidence" value="ECO:0007669"/>
    <property type="project" value="InterPro"/>
</dbReference>
<accession>A0A6V7WGQ5</accession>
<comment type="caution">
    <text evidence="10">The sequence shown here is derived from an EMBL/GenBank/DDBJ whole genome shotgun (WGS) entry which is preliminary data.</text>
</comment>
<evidence type="ECO:0000256" key="2">
    <source>
        <dbReference type="ARBA" id="ARBA00012417"/>
    </source>
</evidence>
<dbReference type="InterPro" id="IPR004868">
    <property type="entry name" value="DNA-dir_DNA_pol_B_mt/vir"/>
</dbReference>
<dbReference type="SUPFAM" id="SSF53098">
    <property type="entry name" value="Ribonuclease H-like"/>
    <property type="match status" value="1"/>
</dbReference>
<dbReference type="InterPro" id="IPR043502">
    <property type="entry name" value="DNA/RNA_pol_sf"/>
</dbReference>
<name>A0A6V7WGQ5_MELEN</name>
<evidence type="ECO:0000256" key="3">
    <source>
        <dbReference type="ARBA" id="ARBA00022679"/>
    </source>
</evidence>
<dbReference type="InterPro" id="IPR036397">
    <property type="entry name" value="RNaseH_sf"/>
</dbReference>
<evidence type="ECO:0000259" key="9">
    <source>
        <dbReference type="Pfam" id="PF03175"/>
    </source>
</evidence>
<dbReference type="Pfam" id="PF03175">
    <property type="entry name" value="DNA_pol_B_2"/>
    <property type="match status" value="2"/>
</dbReference>
<dbReference type="InterPro" id="IPR012337">
    <property type="entry name" value="RNaseH-like_sf"/>
</dbReference>
<dbReference type="GO" id="GO:0003887">
    <property type="term" value="F:DNA-directed DNA polymerase activity"/>
    <property type="evidence" value="ECO:0007669"/>
    <property type="project" value="UniProtKB-KW"/>
</dbReference>
<dbReference type="InterPro" id="IPR023211">
    <property type="entry name" value="DNA_pol_palm_dom_sf"/>
</dbReference>
<evidence type="ECO:0000256" key="1">
    <source>
        <dbReference type="ARBA" id="ARBA00005755"/>
    </source>
</evidence>